<keyword evidence="5 9" id="KW-0418">Kinase</keyword>
<feature type="transmembrane region" description="Helical" evidence="7">
    <location>
        <begin position="357"/>
        <end position="378"/>
    </location>
</feature>
<dbReference type="Gene3D" id="3.30.565.10">
    <property type="entry name" value="Histidine kinase-like ATPase, C-terminal domain"/>
    <property type="match status" value="1"/>
</dbReference>
<name>A0ABV3ZLR1_9BACT</name>
<dbReference type="Proteomes" id="UP001560573">
    <property type="component" value="Unassembled WGS sequence"/>
</dbReference>
<dbReference type="EC" id="2.7.13.3" evidence="2"/>
<evidence type="ECO:0000313" key="9">
    <source>
        <dbReference type="EMBL" id="MEX6690733.1"/>
    </source>
</evidence>
<reference evidence="9 10" key="1">
    <citation type="submission" date="2023-07" db="EMBL/GenBank/DDBJ databases">
        <authorList>
            <person name="Lian W.-H."/>
        </authorList>
    </citation>
    <scope>NUCLEOTIDE SEQUENCE [LARGE SCALE GENOMIC DNA]</scope>
    <source>
        <strain evidence="9 10">SYSU DXS3180</strain>
    </source>
</reference>
<comment type="caution">
    <text evidence="9">The sequence shown here is derived from an EMBL/GenBank/DDBJ whole genome shotgun (WGS) entry which is preliminary data.</text>
</comment>
<dbReference type="SUPFAM" id="SSF55874">
    <property type="entry name" value="ATPase domain of HSP90 chaperone/DNA topoisomerase II/histidine kinase"/>
    <property type="match status" value="1"/>
</dbReference>
<dbReference type="GO" id="GO:0016301">
    <property type="term" value="F:kinase activity"/>
    <property type="evidence" value="ECO:0007669"/>
    <property type="project" value="UniProtKB-KW"/>
</dbReference>
<dbReference type="InterPro" id="IPR003594">
    <property type="entry name" value="HATPase_dom"/>
</dbReference>
<dbReference type="SUPFAM" id="SSF48452">
    <property type="entry name" value="TPR-like"/>
    <property type="match status" value="1"/>
</dbReference>
<evidence type="ECO:0000256" key="5">
    <source>
        <dbReference type="ARBA" id="ARBA00022777"/>
    </source>
</evidence>
<evidence type="ECO:0000256" key="1">
    <source>
        <dbReference type="ARBA" id="ARBA00000085"/>
    </source>
</evidence>
<dbReference type="InterPro" id="IPR003661">
    <property type="entry name" value="HisK_dim/P_dom"/>
</dbReference>
<evidence type="ECO:0000256" key="7">
    <source>
        <dbReference type="SAM" id="Phobius"/>
    </source>
</evidence>
<dbReference type="SMART" id="SM00028">
    <property type="entry name" value="TPR"/>
    <property type="match status" value="2"/>
</dbReference>
<accession>A0ABV3ZLR1</accession>
<evidence type="ECO:0000256" key="6">
    <source>
        <dbReference type="ARBA" id="ARBA00023012"/>
    </source>
</evidence>
<dbReference type="Pfam" id="PF13424">
    <property type="entry name" value="TPR_12"/>
    <property type="match status" value="1"/>
</dbReference>
<evidence type="ECO:0000256" key="2">
    <source>
        <dbReference type="ARBA" id="ARBA00012438"/>
    </source>
</evidence>
<organism evidence="9 10">
    <name type="scientific">Danxiaibacter flavus</name>
    <dbReference type="NCBI Taxonomy" id="3049108"/>
    <lineage>
        <taxon>Bacteria</taxon>
        <taxon>Pseudomonadati</taxon>
        <taxon>Bacteroidota</taxon>
        <taxon>Chitinophagia</taxon>
        <taxon>Chitinophagales</taxon>
        <taxon>Chitinophagaceae</taxon>
        <taxon>Danxiaibacter</taxon>
    </lineage>
</organism>
<dbReference type="Gene3D" id="1.10.287.130">
    <property type="match status" value="1"/>
</dbReference>
<dbReference type="Pfam" id="PF02518">
    <property type="entry name" value="HATPase_c"/>
    <property type="match status" value="1"/>
</dbReference>
<evidence type="ECO:0000256" key="3">
    <source>
        <dbReference type="ARBA" id="ARBA00022553"/>
    </source>
</evidence>
<dbReference type="Gene3D" id="1.25.40.10">
    <property type="entry name" value="Tetratricopeptide repeat domain"/>
    <property type="match status" value="1"/>
</dbReference>
<dbReference type="InterPro" id="IPR036890">
    <property type="entry name" value="HATPase_C_sf"/>
</dbReference>
<keyword evidence="7" id="KW-0812">Transmembrane</keyword>
<evidence type="ECO:0000313" key="10">
    <source>
        <dbReference type="Proteomes" id="UP001560573"/>
    </source>
</evidence>
<dbReference type="RefSeq" id="WP_369332149.1">
    <property type="nucleotide sequence ID" value="NZ_JAULBC010000010.1"/>
</dbReference>
<gene>
    <name evidence="9" type="ORF">QTN47_24715</name>
</gene>
<dbReference type="EMBL" id="JAULBC010000010">
    <property type="protein sequence ID" value="MEX6690733.1"/>
    <property type="molecule type" value="Genomic_DNA"/>
</dbReference>
<comment type="catalytic activity">
    <reaction evidence="1">
        <text>ATP + protein L-histidine = ADP + protein N-phospho-L-histidine.</text>
        <dbReference type="EC" id="2.7.13.3"/>
    </reaction>
</comment>
<protein>
    <recommendedName>
        <fullName evidence="2">histidine kinase</fullName>
        <ecNumber evidence="2">2.7.13.3</ecNumber>
    </recommendedName>
</protein>
<keyword evidence="4" id="KW-0808">Transferase</keyword>
<evidence type="ECO:0000256" key="4">
    <source>
        <dbReference type="ARBA" id="ARBA00022679"/>
    </source>
</evidence>
<proteinExistence type="predicted"/>
<dbReference type="InterPro" id="IPR005467">
    <property type="entry name" value="His_kinase_dom"/>
</dbReference>
<dbReference type="SMART" id="SM00388">
    <property type="entry name" value="HisKA"/>
    <property type="match status" value="1"/>
</dbReference>
<dbReference type="PRINTS" id="PR00344">
    <property type="entry name" value="BCTRLSENSOR"/>
</dbReference>
<dbReference type="CDD" id="cd00075">
    <property type="entry name" value="HATPase"/>
    <property type="match status" value="1"/>
</dbReference>
<dbReference type="CDD" id="cd00082">
    <property type="entry name" value="HisKA"/>
    <property type="match status" value="1"/>
</dbReference>
<keyword evidence="3" id="KW-0597">Phosphoprotein</keyword>
<keyword evidence="6" id="KW-0902">Two-component regulatory system</keyword>
<evidence type="ECO:0000259" key="8">
    <source>
        <dbReference type="PROSITE" id="PS50109"/>
    </source>
</evidence>
<dbReference type="InterPro" id="IPR004358">
    <property type="entry name" value="Sig_transdc_His_kin-like_C"/>
</dbReference>
<dbReference type="PANTHER" id="PTHR43711">
    <property type="entry name" value="TWO-COMPONENT HISTIDINE KINASE"/>
    <property type="match status" value="1"/>
</dbReference>
<dbReference type="PANTHER" id="PTHR43711:SF31">
    <property type="entry name" value="HISTIDINE KINASE"/>
    <property type="match status" value="1"/>
</dbReference>
<dbReference type="PROSITE" id="PS50109">
    <property type="entry name" value="HIS_KIN"/>
    <property type="match status" value="1"/>
</dbReference>
<dbReference type="InterPro" id="IPR036097">
    <property type="entry name" value="HisK_dim/P_sf"/>
</dbReference>
<feature type="domain" description="Histidine kinase" evidence="8">
    <location>
        <begin position="418"/>
        <end position="634"/>
    </location>
</feature>
<dbReference type="InterPro" id="IPR019734">
    <property type="entry name" value="TPR_rpt"/>
</dbReference>
<dbReference type="InterPro" id="IPR011990">
    <property type="entry name" value="TPR-like_helical_dom_sf"/>
</dbReference>
<keyword evidence="7" id="KW-1133">Transmembrane helix</keyword>
<dbReference type="SMART" id="SM00387">
    <property type="entry name" value="HATPase_c"/>
    <property type="match status" value="1"/>
</dbReference>
<dbReference type="SUPFAM" id="SSF47384">
    <property type="entry name" value="Homodimeric domain of signal transducing histidine kinase"/>
    <property type="match status" value="1"/>
</dbReference>
<keyword evidence="10" id="KW-1185">Reference proteome</keyword>
<keyword evidence="7" id="KW-0472">Membrane</keyword>
<sequence length="641" mass="73804">MPIEPFVRLFIPNLLKRFCLIVILLGSGLFSFCQSSEINRIKEQLPLIEDSTRYADAINRLSTIYYITNLDSCYYLASDAYRLSLKLKYKKGMADAMNNLGIYYSLRTNTYLATKYYNQSLQIYKQLNDQENIAQLTLNIGLEFYSRGKTDVAEEYMCQAFDMGSRLKNDSIQSIIIANLLYYSKGLSKDSIKTLMSQGKAIATKYNDKRVLVEYAMIRSMYLLNEGRNDSAVDVLKSVEKESIEERYNFELVGIYTLLGQALAGKNPEKSVDYYKSALTIARDNDFIDLYLTSAETLYKIYTQNEDYHAAGTYAEIIASALKEYRRMVEQSSVTYFEYADTKQQLEAQKKESRYRGVANILLSIFIAAVIVLLAILYRSYQTNKRFTVALKSLNNRIYRKNRQLEENNRFKDRLISLLAHDFRQPFVSLTSLITVLRDHEALTKQEMEKVLESIENSSRSSVEIFENILSWIKKQLSGFVYDPVELNLKDMIDEATTPFDMLMKEKNVVLINNINHNTVAFADKEMLQFINRNLIHNAIKFSKPDSEIHVNATRNEKELIVSIRDFGAGMTKEKLDSLFNFFTTKTYSNNTEKGAGVALIICKDFLDKMQGSMWAQSELGKGSTFYFSFPVKVNKHAVVQ</sequence>
<dbReference type="InterPro" id="IPR050736">
    <property type="entry name" value="Sensor_HK_Regulatory"/>
</dbReference>